<evidence type="ECO:0000313" key="4">
    <source>
        <dbReference type="Proteomes" id="UP001303899"/>
    </source>
</evidence>
<dbReference type="SMART" id="SM00998">
    <property type="entry name" value="ADSL_C"/>
    <property type="match status" value="1"/>
</dbReference>
<dbReference type="InterPro" id="IPR000362">
    <property type="entry name" value="Fumarate_lyase_fam"/>
</dbReference>
<dbReference type="PRINTS" id="PR00149">
    <property type="entry name" value="FUMRATELYASE"/>
</dbReference>
<protein>
    <submittedName>
        <fullName evidence="3">3-carboxy-cis,cis-muconate cycloisomerase</fullName>
        <ecNumber evidence="3">5.5.1.2</ecNumber>
    </submittedName>
</protein>
<dbReference type="EMBL" id="JAYGIL010000045">
    <property type="protein sequence ID" value="MEA5405818.1"/>
    <property type="molecule type" value="Genomic_DNA"/>
</dbReference>
<dbReference type="NCBIfam" id="TIGR02426">
    <property type="entry name" value="protocat_pcaB"/>
    <property type="match status" value="1"/>
</dbReference>
<gene>
    <name evidence="3" type="primary">pcaB</name>
    <name evidence="3" type="ORF">VB776_22965</name>
</gene>
<dbReference type="Pfam" id="PF10397">
    <property type="entry name" value="ADSL_C"/>
    <property type="match status" value="1"/>
</dbReference>
<dbReference type="EC" id="5.5.1.2" evidence="3"/>
<comment type="caution">
    <text evidence="3">The sequence shown here is derived from an EMBL/GenBank/DDBJ whole genome shotgun (WGS) entry which is preliminary data.</text>
</comment>
<dbReference type="PANTHER" id="PTHR43172">
    <property type="entry name" value="ADENYLOSUCCINATE LYASE"/>
    <property type="match status" value="1"/>
</dbReference>
<evidence type="ECO:0000256" key="1">
    <source>
        <dbReference type="ARBA" id="ARBA00034772"/>
    </source>
</evidence>
<dbReference type="InterPro" id="IPR020557">
    <property type="entry name" value="Fumarate_lyase_CS"/>
</dbReference>
<keyword evidence="3" id="KW-0413">Isomerase</keyword>
<dbReference type="Pfam" id="PF00206">
    <property type="entry name" value="Lyase_1"/>
    <property type="match status" value="1"/>
</dbReference>
<feature type="domain" description="Adenylosuccinate lyase C-terminal" evidence="2">
    <location>
        <begin position="358"/>
        <end position="434"/>
    </location>
</feature>
<dbReference type="PRINTS" id="PR00145">
    <property type="entry name" value="ARGSUCLYASE"/>
</dbReference>
<name>A0ABU5SBH1_9BACT</name>
<proteinExistence type="inferred from homology"/>
<accession>A0ABU5SBH1</accession>
<dbReference type="Gene3D" id="1.10.40.30">
    <property type="entry name" value="Fumarase/aspartase (C-terminal domain)"/>
    <property type="match status" value="1"/>
</dbReference>
<dbReference type="InterPro" id="IPR012789">
    <property type="entry name" value="Protocat_PcaB-like"/>
</dbReference>
<organism evidence="3 4">
    <name type="scientific">Arcicella gelida</name>
    <dbReference type="NCBI Taxonomy" id="2984195"/>
    <lineage>
        <taxon>Bacteria</taxon>
        <taxon>Pseudomonadati</taxon>
        <taxon>Bacteroidota</taxon>
        <taxon>Cytophagia</taxon>
        <taxon>Cytophagales</taxon>
        <taxon>Flectobacillaceae</taxon>
        <taxon>Arcicella</taxon>
    </lineage>
</organism>
<dbReference type="PROSITE" id="PS00163">
    <property type="entry name" value="FUMARATE_LYASES"/>
    <property type="match status" value="1"/>
</dbReference>
<dbReference type="InterPro" id="IPR008948">
    <property type="entry name" value="L-Aspartase-like"/>
</dbReference>
<keyword evidence="4" id="KW-1185">Reference proteome</keyword>
<evidence type="ECO:0000313" key="3">
    <source>
        <dbReference type="EMBL" id="MEA5405818.1"/>
    </source>
</evidence>
<dbReference type="GO" id="GO:0047472">
    <property type="term" value="F:3-carboxy-cis,cis-muconate cycloisomerase activity"/>
    <property type="evidence" value="ECO:0007669"/>
    <property type="project" value="UniProtKB-EC"/>
</dbReference>
<sequence length="442" mass="48309">MSLYSEVFYSDEINELFSDEKSLSFLLLFESSLAKAQAEHGVVPNASASIIASCSQADLIDLQALKKAIQLGGNVAIPLVKQLTQLVKNQDAEAAKFVHFGATSQDVVDTATVLQIKVFVEWLENQLIILEKVLIKLTQEHRQTLMIGRTLLQQAKPITFGLKMALCLESIQRSAERIQSLKGELLVLQLAGAVGSQNQAINQKVKESLANILGLKTAHSWHTHRDAFVHFASVLGVLVGSIGKIAKDISLLMQTEVGEVFEGAGAGKGGSSTMPHKRNPVASAIILANAQRAPHLVTTLMSAMTQEHERSAGLWHSEWEVLNDLMKLTAGTVERSIELLSGLEVDKNRMLQNLELTQGLIYAENVSLALAEKVGKSEAHELVEKACKKAIAEQKHLKQILIENQNYLTETELQPLFQAENAIGLSLEIIDNILGKAVSHKL</sequence>
<dbReference type="SUPFAM" id="SSF48557">
    <property type="entry name" value="L-aspartase-like"/>
    <property type="match status" value="1"/>
</dbReference>
<reference evidence="3 4" key="1">
    <citation type="submission" date="2023-12" db="EMBL/GenBank/DDBJ databases">
        <title>Novel species of the genus Arcicella isolated from rivers.</title>
        <authorList>
            <person name="Lu H."/>
        </authorList>
    </citation>
    <scope>NUCLEOTIDE SEQUENCE [LARGE SCALE GENOMIC DNA]</scope>
    <source>
        <strain evidence="3 4">DC2W</strain>
    </source>
</reference>
<dbReference type="InterPro" id="IPR019468">
    <property type="entry name" value="AdenyloSucc_lyase_C"/>
</dbReference>
<evidence type="ECO:0000259" key="2">
    <source>
        <dbReference type="SMART" id="SM00998"/>
    </source>
</evidence>
<dbReference type="RefSeq" id="WP_323699212.1">
    <property type="nucleotide sequence ID" value="NZ_JAYGIL010000045.1"/>
</dbReference>
<dbReference type="InterPro" id="IPR022761">
    <property type="entry name" value="Fumarate_lyase_N"/>
</dbReference>
<dbReference type="Proteomes" id="UP001303899">
    <property type="component" value="Unassembled WGS sequence"/>
</dbReference>
<dbReference type="PANTHER" id="PTHR43172:SF2">
    <property type="entry name" value="ADENYLOSUCCINATE LYASE C-TERMINAL DOMAIN-CONTAINING PROTEIN"/>
    <property type="match status" value="1"/>
</dbReference>
<dbReference type="Gene3D" id="1.20.200.10">
    <property type="entry name" value="Fumarase/aspartase (Central domain)"/>
    <property type="match status" value="1"/>
</dbReference>
<comment type="similarity">
    <text evidence="1">Belongs to the class-II fumarase/aspartase family.</text>
</comment>
<dbReference type="CDD" id="cd01597">
    <property type="entry name" value="pCLME"/>
    <property type="match status" value="1"/>
</dbReference>